<dbReference type="GO" id="GO:0016020">
    <property type="term" value="C:membrane"/>
    <property type="evidence" value="ECO:0007669"/>
    <property type="project" value="UniProtKB-SubCell"/>
</dbReference>
<reference evidence="7" key="1">
    <citation type="submission" date="2022-12" db="EMBL/GenBank/DDBJ databases">
        <title>Chromosome-level genome assembly of the bean flower thrips Megalurothrips usitatus.</title>
        <authorList>
            <person name="Ma L."/>
            <person name="Liu Q."/>
            <person name="Li H."/>
            <person name="Cai W."/>
        </authorList>
    </citation>
    <scope>NUCLEOTIDE SEQUENCE</scope>
    <source>
        <strain evidence="7">Cailab_2022a</strain>
    </source>
</reference>
<dbReference type="AlphaFoldDB" id="A0AAV7X5I4"/>
<feature type="region of interest" description="Disordered" evidence="5">
    <location>
        <begin position="223"/>
        <end position="245"/>
    </location>
</feature>
<evidence type="ECO:0000256" key="3">
    <source>
        <dbReference type="ARBA" id="ARBA00022989"/>
    </source>
</evidence>
<dbReference type="PANTHER" id="PTHR11662:SF399">
    <property type="entry name" value="FI19708P1-RELATED"/>
    <property type="match status" value="1"/>
</dbReference>
<keyword evidence="3 6" id="KW-1133">Transmembrane helix</keyword>
<dbReference type="GO" id="GO:0022857">
    <property type="term" value="F:transmembrane transporter activity"/>
    <property type="evidence" value="ECO:0007669"/>
    <property type="project" value="TreeGrafter"/>
</dbReference>
<evidence type="ECO:0000256" key="4">
    <source>
        <dbReference type="ARBA" id="ARBA00023136"/>
    </source>
</evidence>
<gene>
    <name evidence="7" type="ORF">ONE63_004569</name>
</gene>
<dbReference type="GO" id="GO:0006820">
    <property type="term" value="P:monoatomic anion transport"/>
    <property type="evidence" value="ECO:0007669"/>
    <property type="project" value="TreeGrafter"/>
</dbReference>
<evidence type="ECO:0000256" key="6">
    <source>
        <dbReference type="SAM" id="Phobius"/>
    </source>
</evidence>
<sequence length="366" mass="40405">MPICGLLCDLELLGGWPLCFYVFGALGVLWYVPWHLCVFDSPSQHPRIDSRERQHIEKALGKVPAKVSGPTPVRNIRKYLWEVWGLFFSGNGLSFYKNPLSPQCMPEQNTYFRSLVHVRAPISMLLKINIFCSFMRYCSFYESLLRPLLSFGETPKIEVPSSNPTARVRFPARSDRVITTWRPPADLRGNPFTRIVAGVLQSDTNKNKSVAPRNGLLAARAAGRGSRGQGRSHWSHRPPAAGRCGRGARPCLPSPACPAGRPNGPAISTPISLPSRTCAYLLRARGGCSTLYPARKRSASPFLCGAPVALCCRRSPASAPPRRARGAGKPDEKICNARHPHAPKTFADTATFLKIYFRSTRTEVPP</sequence>
<feature type="region of interest" description="Disordered" evidence="5">
    <location>
        <begin position="316"/>
        <end position="339"/>
    </location>
</feature>
<comment type="subcellular location">
    <subcellularLocation>
        <location evidence="1">Membrane</location>
        <topology evidence="1">Multi-pass membrane protein</topology>
    </subcellularLocation>
</comment>
<feature type="transmembrane region" description="Helical" evidence="6">
    <location>
        <begin position="12"/>
        <end position="32"/>
    </location>
</feature>
<comment type="caution">
    <text evidence="7">The sequence shown here is derived from an EMBL/GenBank/DDBJ whole genome shotgun (WGS) entry which is preliminary data.</text>
</comment>
<evidence type="ECO:0000256" key="5">
    <source>
        <dbReference type="SAM" id="MobiDB-lite"/>
    </source>
</evidence>
<evidence type="ECO:0000313" key="7">
    <source>
        <dbReference type="EMBL" id="KAJ1519269.1"/>
    </source>
</evidence>
<organism evidence="7 8">
    <name type="scientific">Megalurothrips usitatus</name>
    <name type="common">bean blossom thrips</name>
    <dbReference type="NCBI Taxonomy" id="439358"/>
    <lineage>
        <taxon>Eukaryota</taxon>
        <taxon>Metazoa</taxon>
        <taxon>Ecdysozoa</taxon>
        <taxon>Arthropoda</taxon>
        <taxon>Hexapoda</taxon>
        <taxon>Insecta</taxon>
        <taxon>Pterygota</taxon>
        <taxon>Neoptera</taxon>
        <taxon>Paraneoptera</taxon>
        <taxon>Thysanoptera</taxon>
        <taxon>Terebrantia</taxon>
        <taxon>Thripoidea</taxon>
        <taxon>Thripidae</taxon>
        <taxon>Megalurothrips</taxon>
    </lineage>
</organism>
<evidence type="ECO:0000256" key="1">
    <source>
        <dbReference type="ARBA" id="ARBA00004141"/>
    </source>
</evidence>
<keyword evidence="8" id="KW-1185">Reference proteome</keyword>
<keyword evidence="2 6" id="KW-0812">Transmembrane</keyword>
<evidence type="ECO:0000256" key="2">
    <source>
        <dbReference type="ARBA" id="ARBA00022692"/>
    </source>
</evidence>
<dbReference type="SUPFAM" id="SSF103473">
    <property type="entry name" value="MFS general substrate transporter"/>
    <property type="match status" value="1"/>
</dbReference>
<accession>A0AAV7X5I4</accession>
<dbReference type="InterPro" id="IPR050382">
    <property type="entry name" value="MFS_Na/Anion_cotransporter"/>
</dbReference>
<dbReference type="EMBL" id="JAPTSV010000016">
    <property type="protein sequence ID" value="KAJ1519269.1"/>
    <property type="molecule type" value="Genomic_DNA"/>
</dbReference>
<proteinExistence type="predicted"/>
<name>A0AAV7X5I4_9NEOP</name>
<protein>
    <submittedName>
        <fullName evidence="7">Uncharacterized protein</fullName>
    </submittedName>
</protein>
<evidence type="ECO:0000313" key="8">
    <source>
        <dbReference type="Proteomes" id="UP001075354"/>
    </source>
</evidence>
<dbReference type="PANTHER" id="PTHR11662">
    <property type="entry name" value="SOLUTE CARRIER FAMILY 17"/>
    <property type="match status" value="1"/>
</dbReference>
<dbReference type="Proteomes" id="UP001075354">
    <property type="component" value="Chromosome 16"/>
</dbReference>
<keyword evidence="4 6" id="KW-0472">Membrane</keyword>
<dbReference type="InterPro" id="IPR036259">
    <property type="entry name" value="MFS_trans_sf"/>
</dbReference>